<evidence type="ECO:0000256" key="4">
    <source>
        <dbReference type="ARBA" id="ARBA00022840"/>
    </source>
</evidence>
<dbReference type="InterPro" id="IPR025110">
    <property type="entry name" value="AMP-bd_C"/>
</dbReference>
<dbReference type="NCBIfam" id="NF002937">
    <property type="entry name" value="PRK03584.1"/>
    <property type="match status" value="1"/>
</dbReference>
<feature type="domain" description="Acetyl-coenzyme A synthetase N-terminal" evidence="7">
    <location>
        <begin position="41"/>
        <end position="95"/>
    </location>
</feature>
<reference evidence="8 9" key="1">
    <citation type="submission" date="2017-05" db="EMBL/GenBank/DDBJ databases">
        <title>Isolation of Rhodococcus sp. S2-17 biodegrading of BP-3.</title>
        <authorList>
            <person name="Lee Y."/>
            <person name="Kim K.H."/>
            <person name="Chun B.H."/>
            <person name="Jung H.S."/>
            <person name="Jeon C.O."/>
        </authorList>
    </citation>
    <scope>NUCLEOTIDE SEQUENCE [LARGE SCALE GENOMIC DNA]</scope>
    <source>
        <strain evidence="8 9">S2-17</strain>
    </source>
</reference>
<dbReference type="EMBL" id="CP021354">
    <property type="protein sequence ID" value="AWK70378.1"/>
    <property type="molecule type" value="Genomic_DNA"/>
</dbReference>
<dbReference type="NCBIfam" id="TIGR01217">
    <property type="entry name" value="ac_ac_CoA_syn"/>
    <property type="match status" value="1"/>
</dbReference>
<dbReference type="OrthoDB" id="9803968at2"/>
<dbReference type="InterPro" id="IPR005914">
    <property type="entry name" value="Acac_CoA_synth"/>
</dbReference>
<proteinExistence type="inferred from homology"/>
<accession>A0A2S2BP84</accession>
<evidence type="ECO:0000259" key="7">
    <source>
        <dbReference type="Pfam" id="PF16177"/>
    </source>
</evidence>
<evidence type="ECO:0000259" key="6">
    <source>
        <dbReference type="Pfam" id="PF13193"/>
    </source>
</evidence>
<dbReference type="GO" id="GO:0030729">
    <property type="term" value="F:acetoacetate-CoA ligase activity"/>
    <property type="evidence" value="ECO:0007669"/>
    <property type="project" value="InterPro"/>
</dbReference>
<dbReference type="GO" id="GO:0006629">
    <property type="term" value="P:lipid metabolic process"/>
    <property type="evidence" value="ECO:0007669"/>
    <property type="project" value="InterPro"/>
</dbReference>
<dbReference type="InterPro" id="IPR042099">
    <property type="entry name" value="ANL_N_sf"/>
</dbReference>
<evidence type="ECO:0000256" key="3">
    <source>
        <dbReference type="ARBA" id="ARBA00022741"/>
    </source>
</evidence>
<sequence>MTAPGREVLWTPPPERVFASNMSRYQRWLAAEKNVSTTDFDSLWCWSISDLEKFWLSIWEYFDVIASAPPQTVLADPKMPGARWFPGTRLNWAENLLRHTDQAGPAIISVDETWTTGELSRAELVAQVANLAAHFRKIGVRPGDRIAAMLPNIAPTVVAVLAAASVGAVWSCCAPDFGVKGLVDRFSQIEPTVLIGVDGYQFNGKRIDRRDVFSALLDQLPTVRHAIMVDNIGLPYEGKHRQSVADYADVVVGNAQPEYEQVAFDHPLWILYSSGTTGLPKGIVHSHGGILLEALKANALHYDLGPTDRVFIAASTAWVVWNMLVDAMVTGATIVTYDGSPTFGRPDHQFEICARYGATRFGTGAAYLTLCEKAGTQPGTDFDLSGLRSIMSTGSPLPDTTWRWIYDAVSPNVHLGSDSGGTDVATGFIGANPLSPVRVGELQGPYLGVDVQAWTEAGEAVVGEVGEMVITAPMPSMPIYFWNDPDGNRYRDAYFEVYPGVWRHGDWITIEADGGCVVHGRSDSTINRGGVRMGSADIYQAVEALPEIAEALVIGAELPNGGYHMPLFVVLRDGYDLDDALVEKIRTTIRREASPRHVPDEITDVPAIPTTRTGKRLEIPVKKLIQGIAPETAINRATVANTDALDWYIDYAERFAHHRAETSTLT</sequence>
<evidence type="ECO:0000313" key="8">
    <source>
        <dbReference type="EMBL" id="AWK70378.1"/>
    </source>
</evidence>
<feature type="domain" description="AMP-binding enzyme C-terminal" evidence="6">
    <location>
        <begin position="540"/>
        <end position="615"/>
    </location>
</feature>
<dbReference type="InterPro" id="IPR000873">
    <property type="entry name" value="AMP-dep_synth/lig_dom"/>
</dbReference>
<dbReference type="InterPro" id="IPR032387">
    <property type="entry name" value="ACAS_N"/>
</dbReference>
<dbReference type="PANTHER" id="PTHR42921">
    <property type="entry name" value="ACETOACETYL-COA SYNTHETASE"/>
    <property type="match status" value="1"/>
</dbReference>
<evidence type="ECO:0000256" key="2">
    <source>
        <dbReference type="ARBA" id="ARBA00022598"/>
    </source>
</evidence>
<dbReference type="KEGG" id="roz:CBI38_01160"/>
<dbReference type="AlphaFoldDB" id="A0A2S2BP84"/>
<name>A0A2S2BP84_9NOCA</name>
<comment type="similarity">
    <text evidence="1">Belongs to the ATP-dependent AMP-binding enzyme family.</text>
</comment>
<dbReference type="Gene3D" id="3.30.300.30">
    <property type="match status" value="1"/>
</dbReference>
<keyword evidence="9" id="KW-1185">Reference proteome</keyword>
<keyword evidence="4" id="KW-0067">ATP-binding</keyword>
<evidence type="ECO:0000313" key="9">
    <source>
        <dbReference type="Proteomes" id="UP000245711"/>
    </source>
</evidence>
<organism evidence="8 9">
    <name type="scientific">Rhodococcus oxybenzonivorans</name>
    <dbReference type="NCBI Taxonomy" id="1990687"/>
    <lineage>
        <taxon>Bacteria</taxon>
        <taxon>Bacillati</taxon>
        <taxon>Actinomycetota</taxon>
        <taxon>Actinomycetes</taxon>
        <taxon>Mycobacteriales</taxon>
        <taxon>Nocardiaceae</taxon>
        <taxon>Rhodococcus</taxon>
    </lineage>
</organism>
<dbReference type="Pfam" id="PF16177">
    <property type="entry name" value="ACAS_N"/>
    <property type="match status" value="1"/>
</dbReference>
<dbReference type="GO" id="GO:0005524">
    <property type="term" value="F:ATP binding"/>
    <property type="evidence" value="ECO:0007669"/>
    <property type="project" value="UniProtKB-KW"/>
</dbReference>
<dbReference type="PROSITE" id="PS00455">
    <property type="entry name" value="AMP_BINDING"/>
    <property type="match status" value="1"/>
</dbReference>
<feature type="domain" description="AMP-dependent synthetase/ligase" evidence="5">
    <location>
        <begin position="116"/>
        <end position="473"/>
    </location>
</feature>
<evidence type="ECO:0000259" key="5">
    <source>
        <dbReference type="Pfam" id="PF00501"/>
    </source>
</evidence>
<gene>
    <name evidence="8" type="ORF">CBI38_01160</name>
</gene>
<dbReference type="Gene3D" id="3.40.50.12780">
    <property type="entry name" value="N-terminal domain of ligase-like"/>
    <property type="match status" value="1"/>
</dbReference>
<protein>
    <submittedName>
        <fullName evidence="8">Acetoacetate--CoA ligase</fullName>
    </submittedName>
</protein>
<dbReference type="RefSeq" id="WP_109325696.1">
    <property type="nucleotide sequence ID" value="NZ_CP021354.1"/>
</dbReference>
<dbReference type="Pfam" id="PF13193">
    <property type="entry name" value="AMP-binding_C"/>
    <property type="match status" value="1"/>
</dbReference>
<dbReference type="InterPro" id="IPR045851">
    <property type="entry name" value="AMP-bd_C_sf"/>
</dbReference>
<dbReference type="SUPFAM" id="SSF56801">
    <property type="entry name" value="Acetyl-CoA synthetase-like"/>
    <property type="match status" value="1"/>
</dbReference>
<keyword evidence="2 8" id="KW-0436">Ligase</keyword>
<dbReference type="InterPro" id="IPR020845">
    <property type="entry name" value="AMP-binding_CS"/>
</dbReference>
<dbReference type="PANTHER" id="PTHR42921:SF1">
    <property type="entry name" value="ACETOACETYL-COA SYNTHETASE"/>
    <property type="match status" value="1"/>
</dbReference>
<keyword evidence="3" id="KW-0547">Nucleotide-binding</keyword>
<dbReference type="Pfam" id="PF00501">
    <property type="entry name" value="AMP-binding"/>
    <property type="match status" value="1"/>
</dbReference>
<dbReference type="Proteomes" id="UP000245711">
    <property type="component" value="Chromosome"/>
</dbReference>
<evidence type="ECO:0000256" key="1">
    <source>
        <dbReference type="ARBA" id="ARBA00006432"/>
    </source>
</evidence>